<dbReference type="AlphaFoldDB" id="A0A2I1IF66"/>
<dbReference type="Gene3D" id="3.40.30.10">
    <property type="entry name" value="Glutaredoxin"/>
    <property type="match status" value="1"/>
</dbReference>
<evidence type="ECO:0000256" key="9">
    <source>
        <dbReference type="PIRSR" id="PIRSR000077-4"/>
    </source>
</evidence>
<protein>
    <recommendedName>
        <fullName evidence="6 7">Thioredoxin</fullName>
    </recommendedName>
</protein>
<feature type="active site" description="Nucleophile" evidence="8">
    <location>
        <position position="32"/>
    </location>
</feature>
<dbReference type="CDD" id="cd02947">
    <property type="entry name" value="TRX_family"/>
    <property type="match status" value="1"/>
</dbReference>
<keyword evidence="2" id="KW-0813">Transport</keyword>
<evidence type="ECO:0000313" key="11">
    <source>
        <dbReference type="EMBL" id="PKY69759.1"/>
    </source>
</evidence>
<dbReference type="PANTHER" id="PTHR45663:SF11">
    <property type="entry name" value="GEO12009P1"/>
    <property type="match status" value="1"/>
</dbReference>
<dbReference type="NCBIfam" id="TIGR01068">
    <property type="entry name" value="thioredoxin"/>
    <property type="match status" value="1"/>
</dbReference>
<evidence type="ECO:0000259" key="10">
    <source>
        <dbReference type="PROSITE" id="PS51352"/>
    </source>
</evidence>
<dbReference type="PROSITE" id="PS51352">
    <property type="entry name" value="THIOREDOXIN_2"/>
    <property type="match status" value="1"/>
</dbReference>
<keyword evidence="3" id="KW-0249">Electron transport</keyword>
<evidence type="ECO:0000256" key="2">
    <source>
        <dbReference type="ARBA" id="ARBA00022448"/>
    </source>
</evidence>
<dbReference type="GO" id="GO:0015035">
    <property type="term" value="F:protein-disulfide reductase activity"/>
    <property type="evidence" value="ECO:0007669"/>
    <property type="project" value="UniProtKB-UniRule"/>
</dbReference>
<feature type="site" description="Contributes to redox potential value" evidence="8">
    <location>
        <position position="34"/>
    </location>
</feature>
<dbReference type="Proteomes" id="UP000242755">
    <property type="component" value="Unassembled WGS sequence"/>
</dbReference>
<organism evidence="11 12">
    <name type="scientific">Brevibacterium ravenspurgense</name>
    <dbReference type="NCBI Taxonomy" id="479117"/>
    <lineage>
        <taxon>Bacteria</taxon>
        <taxon>Bacillati</taxon>
        <taxon>Actinomycetota</taxon>
        <taxon>Actinomycetes</taxon>
        <taxon>Micrococcales</taxon>
        <taxon>Brevibacteriaceae</taxon>
        <taxon>Brevibacterium</taxon>
    </lineage>
</organism>
<dbReference type="PRINTS" id="PR00421">
    <property type="entry name" value="THIOREDOXIN"/>
</dbReference>
<dbReference type="InterPro" id="IPR036249">
    <property type="entry name" value="Thioredoxin-like_sf"/>
</dbReference>
<comment type="similarity">
    <text evidence="1 7">Belongs to the thioredoxin family.</text>
</comment>
<sequence length="107" mass="11554">MSQPITINEQTFDEVVLQSDIPVLVDFWAAWCGPCRAVAPILDQIAAEQDGKLRVAKLNVDENPAIAAQYKISSIPALKVFQNGEVVREIVGAMPKPALEGKLAGII</sequence>
<feature type="site" description="Contributes to redox potential value" evidence="8">
    <location>
        <position position="33"/>
    </location>
</feature>
<dbReference type="EMBL" id="PKGO01000009">
    <property type="protein sequence ID" value="PKY69759.1"/>
    <property type="molecule type" value="Genomic_DNA"/>
</dbReference>
<evidence type="ECO:0000256" key="3">
    <source>
        <dbReference type="ARBA" id="ARBA00022982"/>
    </source>
</evidence>
<dbReference type="Pfam" id="PF00085">
    <property type="entry name" value="Thioredoxin"/>
    <property type="match status" value="1"/>
</dbReference>
<dbReference type="SUPFAM" id="SSF52833">
    <property type="entry name" value="Thioredoxin-like"/>
    <property type="match status" value="1"/>
</dbReference>
<dbReference type="InterPro" id="IPR017937">
    <property type="entry name" value="Thioredoxin_CS"/>
</dbReference>
<keyword evidence="4 9" id="KW-1015">Disulfide bond</keyword>
<evidence type="ECO:0000256" key="5">
    <source>
        <dbReference type="ARBA" id="ARBA00023284"/>
    </source>
</evidence>
<name>A0A2I1IF66_9MICO</name>
<dbReference type="InterPro" id="IPR005746">
    <property type="entry name" value="Thioredoxin"/>
</dbReference>
<reference evidence="11 12" key="1">
    <citation type="submission" date="2017-12" db="EMBL/GenBank/DDBJ databases">
        <title>Phylogenetic diversity of female urinary microbiome.</title>
        <authorList>
            <person name="Thomas-White K."/>
            <person name="Wolfe A.J."/>
        </authorList>
    </citation>
    <scope>NUCLEOTIDE SEQUENCE [LARGE SCALE GENOMIC DNA]</scope>
    <source>
        <strain evidence="11 12">UMB0426</strain>
    </source>
</reference>
<accession>A0A2I1IF66</accession>
<dbReference type="RefSeq" id="WP_101672891.1">
    <property type="nucleotide sequence ID" value="NZ_PKGO01000009.1"/>
</dbReference>
<dbReference type="FunFam" id="3.40.30.10:FF:000001">
    <property type="entry name" value="Thioredoxin"/>
    <property type="match status" value="1"/>
</dbReference>
<feature type="disulfide bond" description="Redox-active" evidence="9">
    <location>
        <begin position="32"/>
        <end position="35"/>
    </location>
</feature>
<feature type="active site" description="Nucleophile" evidence="8">
    <location>
        <position position="35"/>
    </location>
</feature>
<evidence type="ECO:0000313" key="12">
    <source>
        <dbReference type="Proteomes" id="UP000242755"/>
    </source>
</evidence>
<gene>
    <name evidence="11" type="primary">trxA</name>
    <name evidence="11" type="ORF">CYJ40_09445</name>
</gene>
<dbReference type="PROSITE" id="PS00194">
    <property type="entry name" value="THIOREDOXIN_1"/>
    <property type="match status" value="1"/>
</dbReference>
<feature type="site" description="Deprotonates C-terminal active site Cys" evidence="8">
    <location>
        <position position="26"/>
    </location>
</feature>
<evidence type="ECO:0000256" key="4">
    <source>
        <dbReference type="ARBA" id="ARBA00023157"/>
    </source>
</evidence>
<dbReference type="PANTHER" id="PTHR45663">
    <property type="entry name" value="GEO12009P1"/>
    <property type="match status" value="1"/>
</dbReference>
<dbReference type="GO" id="GO:0005737">
    <property type="term" value="C:cytoplasm"/>
    <property type="evidence" value="ECO:0007669"/>
    <property type="project" value="TreeGrafter"/>
</dbReference>
<dbReference type="PIRSF" id="PIRSF000077">
    <property type="entry name" value="Thioredoxin"/>
    <property type="match status" value="1"/>
</dbReference>
<evidence type="ECO:0000256" key="8">
    <source>
        <dbReference type="PIRSR" id="PIRSR000077-1"/>
    </source>
</evidence>
<evidence type="ECO:0000256" key="1">
    <source>
        <dbReference type="ARBA" id="ARBA00008987"/>
    </source>
</evidence>
<keyword evidence="5 9" id="KW-0676">Redox-active center</keyword>
<evidence type="ECO:0000256" key="6">
    <source>
        <dbReference type="NCBIfam" id="TIGR01068"/>
    </source>
</evidence>
<evidence type="ECO:0000256" key="7">
    <source>
        <dbReference type="PIRNR" id="PIRNR000077"/>
    </source>
</evidence>
<dbReference type="InterPro" id="IPR013766">
    <property type="entry name" value="Thioredoxin_domain"/>
</dbReference>
<proteinExistence type="inferred from homology"/>
<feature type="domain" description="Thioredoxin" evidence="10">
    <location>
        <begin position="1"/>
        <end position="107"/>
    </location>
</feature>
<comment type="caution">
    <text evidence="11">The sequence shown here is derived from an EMBL/GenBank/DDBJ whole genome shotgun (WGS) entry which is preliminary data.</text>
</comment>